<organism evidence="2">
    <name type="scientific">marine sediment metagenome</name>
    <dbReference type="NCBI Taxonomy" id="412755"/>
    <lineage>
        <taxon>unclassified sequences</taxon>
        <taxon>metagenomes</taxon>
        <taxon>ecological metagenomes</taxon>
    </lineage>
</organism>
<keyword evidence="1" id="KW-0472">Membrane</keyword>
<dbReference type="EMBL" id="LAZR01004173">
    <property type="protein sequence ID" value="KKN11098.1"/>
    <property type="molecule type" value="Genomic_DNA"/>
</dbReference>
<feature type="transmembrane region" description="Helical" evidence="1">
    <location>
        <begin position="142"/>
        <end position="162"/>
    </location>
</feature>
<keyword evidence="1" id="KW-0812">Transmembrane</keyword>
<feature type="transmembrane region" description="Helical" evidence="1">
    <location>
        <begin position="229"/>
        <end position="252"/>
    </location>
</feature>
<comment type="caution">
    <text evidence="2">The sequence shown here is derived from an EMBL/GenBank/DDBJ whole genome shotgun (WGS) entry which is preliminary data.</text>
</comment>
<accession>A0A0F9R0S4</accession>
<evidence type="ECO:0000313" key="2">
    <source>
        <dbReference type="EMBL" id="KKN11098.1"/>
    </source>
</evidence>
<gene>
    <name evidence="2" type="ORF">LCGC14_1029870</name>
</gene>
<protein>
    <submittedName>
        <fullName evidence="2">Uncharacterized protein</fullName>
    </submittedName>
</protein>
<feature type="transmembrane region" description="Helical" evidence="1">
    <location>
        <begin position="35"/>
        <end position="56"/>
    </location>
</feature>
<feature type="transmembrane region" description="Helical" evidence="1">
    <location>
        <begin position="112"/>
        <end position="130"/>
    </location>
</feature>
<name>A0A0F9R0S4_9ZZZZ</name>
<proteinExistence type="predicted"/>
<sequence length="261" mass="28744">MTIFTPRSQLIYLLVCLIISLISFGGLVDNSLQEMLLITLSVFALARGLNGVISVAQGTELSVEPMGVGVTLTPGQILDPLNDMVEQFSTVLLIASASLGIQKIVLFLGDNLIIKLTLSMLILIVIGLNISSKPSNETKSWLVKSVLILTLLRLFIPGVVFISNEIQTSLKQHRNEAISTLVQTKDSVDSLAEETDKPRDWFNSLKENIDIKAKLVRIQEQAESAIEAALYLLAEFFFVMILLPITVVFVLYKSITLIGRK</sequence>
<reference evidence="2" key="1">
    <citation type="journal article" date="2015" name="Nature">
        <title>Complex archaea that bridge the gap between prokaryotes and eukaryotes.</title>
        <authorList>
            <person name="Spang A."/>
            <person name="Saw J.H."/>
            <person name="Jorgensen S.L."/>
            <person name="Zaremba-Niedzwiedzka K."/>
            <person name="Martijn J."/>
            <person name="Lind A.E."/>
            <person name="van Eijk R."/>
            <person name="Schleper C."/>
            <person name="Guy L."/>
            <person name="Ettema T.J."/>
        </authorList>
    </citation>
    <scope>NUCLEOTIDE SEQUENCE</scope>
</reference>
<keyword evidence="1" id="KW-1133">Transmembrane helix</keyword>
<evidence type="ECO:0000256" key="1">
    <source>
        <dbReference type="SAM" id="Phobius"/>
    </source>
</evidence>
<dbReference type="AlphaFoldDB" id="A0A0F9R0S4"/>